<evidence type="ECO:0000313" key="4">
    <source>
        <dbReference type="Proteomes" id="UP000076580"/>
    </source>
</evidence>
<name>A0A151GLT5_DRECN</name>
<feature type="compositionally biased region" description="Low complexity" evidence="2">
    <location>
        <begin position="86"/>
        <end position="109"/>
    </location>
</feature>
<feature type="compositionally biased region" description="Acidic residues" evidence="2">
    <location>
        <begin position="556"/>
        <end position="565"/>
    </location>
</feature>
<dbReference type="PANTHER" id="PTHR43591">
    <property type="entry name" value="METHYLTRANSFERASE"/>
    <property type="match status" value="1"/>
</dbReference>
<organism evidence="3 4">
    <name type="scientific">Drechmeria coniospora</name>
    <name type="common">Nematophagous fungus</name>
    <name type="synonym">Meria coniospora</name>
    <dbReference type="NCBI Taxonomy" id="98403"/>
    <lineage>
        <taxon>Eukaryota</taxon>
        <taxon>Fungi</taxon>
        <taxon>Dikarya</taxon>
        <taxon>Ascomycota</taxon>
        <taxon>Pezizomycotina</taxon>
        <taxon>Sordariomycetes</taxon>
        <taxon>Hypocreomycetidae</taxon>
        <taxon>Hypocreales</taxon>
        <taxon>Ophiocordycipitaceae</taxon>
        <taxon>Drechmeria</taxon>
    </lineage>
</organism>
<evidence type="ECO:0000256" key="1">
    <source>
        <dbReference type="ARBA" id="ARBA00038158"/>
    </source>
</evidence>
<dbReference type="Proteomes" id="UP000076580">
    <property type="component" value="Chromosome 02"/>
</dbReference>
<dbReference type="GeneID" id="63717657"/>
<dbReference type="PANTHER" id="PTHR43591:SF24">
    <property type="entry name" value="2-METHOXY-6-POLYPRENYL-1,4-BENZOQUINOL METHYLASE, MITOCHONDRIAL"/>
    <property type="match status" value="1"/>
</dbReference>
<evidence type="ECO:0008006" key="5">
    <source>
        <dbReference type="Google" id="ProtNLM"/>
    </source>
</evidence>
<dbReference type="AlphaFoldDB" id="A0A151GLT5"/>
<gene>
    <name evidence="3" type="ORF">DCS_05014</name>
</gene>
<dbReference type="InterPro" id="IPR029063">
    <property type="entry name" value="SAM-dependent_MTases_sf"/>
</dbReference>
<keyword evidence="4" id="KW-1185">Reference proteome</keyword>
<comment type="similarity">
    <text evidence="1">Belongs to the methyltransferase superfamily. LaeA methyltransferase family.</text>
</comment>
<accession>A0A151GLT5</accession>
<feature type="region of interest" description="Disordered" evidence="2">
    <location>
        <begin position="553"/>
        <end position="576"/>
    </location>
</feature>
<sequence>MRSNPSGLVAGRSVLGTPYMPARHQHLPVLDPALASHAVAVPTRGRRLMARLGQSNRERSYQPPSPALPGLIRSLPARSLAHPTVSSCSRLAPSPSSPVGHLASTSTFSPRPPPRLPLPASSVPSDSVLPAVSPEPTLFLPREPPASGLPAPGIRDDAWPLTSMAPPQTVPSPPRRRSADRSAGTLTAAAAAAESRRMAVLHELFMLCLDGRLMAARLPIDRPQPKRKYTATQLTPSSSSPSSSSISSFSAARSAAVPDPGYASVSTSASASIEEPTTTNGFRILDIGAGNGLWAVQVARRYPSASVLGIDVSPALFPSSVPSNCSFDVLDASNPDSWSPDRTFDFIHMRNLIGGGIHSFQSLLALAFAHLRPGGQVEFTEVRPRFFSVAEVQPQPRQPREGDGEGGDEADKEADEEADAGGDAKGAGEGKMGAAYEEYIRAWTDVATELHLEFDPTPNVCGWLAELGAQVVSERSDWLPVRPWGGDAIQRRKGELVQEMLTTGLEHWSIMMFGKAGWAEADTRALLERVRCDVKNPGVRSYVKISYITAKKPLHDDDDDDDDGGGEAKAGCGKDE</sequence>
<dbReference type="Pfam" id="PF13489">
    <property type="entry name" value="Methyltransf_23"/>
    <property type="match status" value="1"/>
</dbReference>
<protein>
    <recommendedName>
        <fullName evidence="5">Methyltransferase domain-containing protein</fullName>
    </recommendedName>
</protein>
<evidence type="ECO:0000313" key="3">
    <source>
        <dbReference type="EMBL" id="KYK58001.1"/>
    </source>
</evidence>
<reference evidence="3 4" key="1">
    <citation type="journal article" date="2016" name="Sci. Rep.">
        <title>Insights into Adaptations to a Near-Obligate Nematode Endoparasitic Lifestyle from the Finished Genome of Drechmeria coniospora.</title>
        <authorList>
            <person name="Zhang L."/>
            <person name="Zhou Z."/>
            <person name="Guo Q."/>
            <person name="Fokkens L."/>
            <person name="Miskei M."/>
            <person name="Pocsi I."/>
            <person name="Zhang W."/>
            <person name="Chen M."/>
            <person name="Wang L."/>
            <person name="Sun Y."/>
            <person name="Donzelli B.G."/>
            <person name="Gibson D.M."/>
            <person name="Nelson D.R."/>
            <person name="Luo J.G."/>
            <person name="Rep M."/>
            <person name="Liu H."/>
            <person name="Yang S."/>
            <person name="Wang J."/>
            <person name="Krasnoff S.B."/>
            <person name="Xu Y."/>
            <person name="Molnar I."/>
            <person name="Lin M."/>
        </authorList>
    </citation>
    <scope>NUCLEOTIDE SEQUENCE [LARGE SCALE GENOMIC DNA]</scope>
    <source>
        <strain evidence="3 4">ARSEF 6962</strain>
    </source>
</reference>
<dbReference type="STRING" id="98403.A0A151GLT5"/>
<dbReference type="GO" id="GO:0008168">
    <property type="term" value="F:methyltransferase activity"/>
    <property type="evidence" value="ECO:0007669"/>
    <property type="project" value="TreeGrafter"/>
</dbReference>
<proteinExistence type="inferred from homology"/>
<dbReference type="EMBL" id="LAYC01000002">
    <property type="protein sequence ID" value="KYK58001.1"/>
    <property type="molecule type" value="Genomic_DNA"/>
</dbReference>
<dbReference type="CDD" id="cd02440">
    <property type="entry name" value="AdoMet_MTases"/>
    <property type="match status" value="1"/>
</dbReference>
<dbReference type="Gene3D" id="3.40.50.150">
    <property type="entry name" value="Vaccinia Virus protein VP39"/>
    <property type="match status" value="1"/>
</dbReference>
<feature type="region of interest" description="Disordered" evidence="2">
    <location>
        <begin position="53"/>
        <end position="72"/>
    </location>
</feature>
<dbReference type="InParanoid" id="A0A151GLT5"/>
<dbReference type="SUPFAM" id="SSF53335">
    <property type="entry name" value="S-adenosyl-L-methionine-dependent methyltransferases"/>
    <property type="match status" value="1"/>
</dbReference>
<feature type="compositionally biased region" description="Acidic residues" evidence="2">
    <location>
        <begin position="404"/>
        <end position="420"/>
    </location>
</feature>
<evidence type="ECO:0000256" key="2">
    <source>
        <dbReference type="SAM" id="MobiDB-lite"/>
    </source>
</evidence>
<feature type="region of interest" description="Disordered" evidence="2">
    <location>
        <begin position="224"/>
        <end position="245"/>
    </location>
</feature>
<feature type="region of interest" description="Disordered" evidence="2">
    <location>
        <begin position="86"/>
        <end position="185"/>
    </location>
</feature>
<dbReference type="RefSeq" id="XP_040657353.1">
    <property type="nucleotide sequence ID" value="XM_040802320.1"/>
</dbReference>
<feature type="region of interest" description="Disordered" evidence="2">
    <location>
        <begin position="390"/>
        <end position="429"/>
    </location>
</feature>
<comment type="caution">
    <text evidence="3">The sequence shown here is derived from an EMBL/GenBank/DDBJ whole genome shotgun (WGS) entry which is preliminary data.</text>
</comment>